<dbReference type="SUPFAM" id="SSF54001">
    <property type="entry name" value="Cysteine proteinases"/>
    <property type="match status" value="1"/>
</dbReference>
<organism evidence="6 7">
    <name type="scientific">Strongylus vulgaris</name>
    <name type="common">Blood worm</name>
    <dbReference type="NCBI Taxonomy" id="40348"/>
    <lineage>
        <taxon>Eukaryota</taxon>
        <taxon>Metazoa</taxon>
        <taxon>Ecdysozoa</taxon>
        <taxon>Nematoda</taxon>
        <taxon>Chromadorea</taxon>
        <taxon>Rhabditida</taxon>
        <taxon>Rhabditina</taxon>
        <taxon>Rhabditomorpha</taxon>
        <taxon>Strongyloidea</taxon>
        <taxon>Strongylidae</taxon>
        <taxon>Strongylus</taxon>
    </lineage>
</organism>
<reference evidence="6 7" key="1">
    <citation type="submission" date="2018-11" db="EMBL/GenBank/DDBJ databases">
        <authorList>
            <consortium name="Pathogen Informatics"/>
        </authorList>
    </citation>
    <scope>NUCLEOTIDE SEQUENCE [LARGE SCALE GENOMIC DNA]</scope>
</reference>
<dbReference type="EMBL" id="UYYB01100464">
    <property type="protein sequence ID" value="VDM77904.1"/>
    <property type="molecule type" value="Genomic_DNA"/>
</dbReference>
<accession>A0A3P7JHZ8</accession>
<evidence type="ECO:0000256" key="3">
    <source>
        <dbReference type="ARBA" id="ARBA00022801"/>
    </source>
</evidence>
<evidence type="ECO:0000259" key="5">
    <source>
        <dbReference type="SMART" id="SM00645"/>
    </source>
</evidence>
<dbReference type="Pfam" id="PF00112">
    <property type="entry name" value="Peptidase_C1"/>
    <property type="match status" value="1"/>
</dbReference>
<feature type="domain" description="Peptidase C1A papain C-terminal" evidence="5">
    <location>
        <begin position="46"/>
        <end position="194"/>
    </location>
</feature>
<dbReference type="Gene3D" id="3.90.70.10">
    <property type="entry name" value="Cysteine proteinases"/>
    <property type="match status" value="1"/>
</dbReference>
<dbReference type="PANTHER" id="PTHR12411">
    <property type="entry name" value="CYSTEINE PROTEASE FAMILY C1-RELATED"/>
    <property type="match status" value="1"/>
</dbReference>
<keyword evidence="2" id="KW-0645">Protease</keyword>
<evidence type="ECO:0000256" key="1">
    <source>
        <dbReference type="ARBA" id="ARBA00008455"/>
    </source>
</evidence>
<dbReference type="GO" id="GO:0008234">
    <property type="term" value="F:cysteine-type peptidase activity"/>
    <property type="evidence" value="ECO:0007669"/>
    <property type="project" value="UniProtKB-KW"/>
</dbReference>
<dbReference type="Proteomes" id="UP000270094">
    <property type="component" value="Unassembled WGS sequence"/>
</dbReference>
<comment type="similarity">
    <text evidence="1">Belongs to the peptidase C1 family.</text>
</comment>
<dbReference type="OrthoDB" id="640249at2759"/>
<sequence length="196" mass="21872">MFYFSLIKLKTNLSSVPRPPAMDPKYLEDSELKMTAVTETHYEGEIPESFDARERWPDCRSVKLIRDQANCGSCWAVSTASAMSDRLCIHSNGERQDLLSDSDILTCCVLCGSGCNGGSTLRAYAWLVKVGACTGGPYATQGVCKPYVFHPCGRRVDQPYYGDCKVKNMPTPKCRRECSAEYSKNYGDDKIFGIWN</sequence>
<dbReference type="PROSITE" id="PS00139">
    <property type="entry name" value="THIOL_PROTEASE_CYS"/>
    <property type="match status" value="1"/>
</dbReference>
<evidence type="ECO:0000256" key="4">
    <source>
        <dbReference type="ARBA" id="ARBA00022807"/>
    </source>
</evidence>
<gene>
    <name evidence="6" type="ORF">SVUK_LOCUS12902</name>
</gene>
<dbReference type="AlphaFoldDB" id="A0A3P7JHZ8"/>
<evidence type="ECO:0000256" key="2">
    <source>
        <dbReference type="ARBA" id="ARBA00022670"/>
    </source>
</evidence>
<dbReference type="SMART" id="SM00645">
    <property type="entry name" value="Pept_C1"/>
    <property type="match status" value="1"/>
</dbReference>
<dbReference type="InterPro" id="IPR000668">
    <property type="entry name" value="Peptidase_C1A_C"/>
</dbReference>
<keyword evidence="7" id="KW-1185">Reference proteome</keyword>
<dbReference type="InterPro" id="IPR013128">
    <property type="entry name" value="Peptidase_C1A"/>
</dbReference>
<dbReference type="GO" id="GO:0006508">
    <property type="term" value="P:proteolysis"/>
    <property type="evidence" value="ECO:0007669"/>
    <property type="project" value="UniProtKB-KW"/>
</dbReference>
<keyword evidence="4" id="KW-0788">Thiol protease</keyword>
<evidence type="ECO:0000313" key="6">
    <source>
        <dbReference type="EMBL" id="VDM77904.1"/>
    </source>
</evidence>
<dbReference type="InterPro" id="IPR038765">
    <property type="entry name" value="Papain-like_cys_pep_sf"/>
</dbReference>
<name>A0A3P7JHZ8_STRVU</name>
<proteinExistence type="inferred from homology"/>
<keyword evidence="3" id="KW-0378">Hydrolase</keyword>
<evidence type="ECO:0000313" key="7">
    <source>
        <dbReference type="Proteomes" id="UP000270094"/>
    </source>
</evidence>
<protein>
    <recommendedName>
        <fullName evidence="5">Peptidase C1A papain C-terminal domain-containing protein</fullName>
    </recommendedName>
</protein>
<dbReference type="InterPro" id="IPR000169">
    <property type="entry name" value="Pept_cys_AS"/>
</dbReference>